<dbReference type="Pfam" id="PF03929">
    <property type="entry name" value="PepSY_TM"/>
    <property type="match status" value="1"/>
</dbReference>
<feature type="transmembrane region" description="Helical" evidence="2">
    <location>
        <begin position="396"/>
        <end position="418"/>
    </location>
</feature>
<feature type="transmembrane region" description="Helical" evidence="2">
    <location>
        <begin position="354"/>
        <end position="376"/>
    </location>
</feature>
<feature type="transmembrane region" description="Helical" evidence="2">
    <location>
        <begin position="464"/>
        <end position="484"/>
    </location>
</feature>
<keyword evidence="2" id="KW-0812">Transmembrane</keyword>
<evidence type="ECO:0000313" key="4">
    <source>
        <dbReference type="Proteomes" id="UP000433309"/>
    </source>
</evidence>
<accession>A0A6I2L2V5</accession>
<dbReference type="AlphaFoldDB" id="A0A6I2L2V5"/>
<dbReference type="EMBL" id="WKJK01000009">
    <property type="protein sequence ID" value="MRW92040.1"/>
    <property type="molecule type" value="Genomic_DNA"/>
</dbReference>
<feature type="transmembrane region" description="Helical" evidence="2">
    <location>
        <begin position="490"/>
        <end position="511"/>
    </location>
</feature>
<comment type="caution">
    <text evidence="3">The sequence shown here is derived from an EMBL/GenBank/DDBJ whole genome shotgun (WGS) entry which is preliminary data.</text>
</comment>
<evidence type="ECO:0000256" key="1">
    <source>
        <dbReference type="SAM" id="MobiDB-lite"/>
    </source>
</evidence>
<proteinExistence type="predicted"/>
<evidence type="ECO:0000313" key="3">
    <source>
        <dbReference type="EMBL" id="MRW92040.1"/>
    </source>
</evidence>
<protein>
    <submittedName>
        <fullName evidence="3">PepSY domain-containing protein</fullName>
    </submittedName>
</protein>
<feature type="transmembrane region" description="Helical" evidence="2">
    <location>
        <begin position="12"/>
        <end position="36"/>
    </location>
</feature>
<feature type="transmembrane region" description="Helical" evidence="2">
    <location>
        <begin position="152"/>
        <end position="174"/>
    </location>
</feature>
<name>A0A6I2L2V5_9BURK</name>
<keyword evidence="2" id="KW-0472">Membrane</keyword>
<dbReference type="InterPro" id="IPR005625">
    <property type="entry name" value="PepSY-ass_TM"/>
</dbReference>
<reference evidence="3 4" key="1">
    <citation type="submission" date="2019-11" db="EMBL/GenBank/DDBJ databases">
        <title>Novel species isolated from a subtropical stream in China.</title>
        <authorList>
            <person name="Lu H."/>
        </authorList>
    </citation>
    <scope>NUCLEOTIDE SEQUENCE [LARGE SCALE GENOMIC DNA]</scope>
    <source>
        <strain evidence="3 4">FT80W</strain>
    </source>
</reference>
<dbReference type="RefSeq" id="WP_371867594.1">
    <property type="nucleotide sequence ID" value="NZ_WKJK01000009.1"/>
</dbReference>
<dbReference type="Proteomes" id="UP000433309">
    <property type="component" value="Unassembled WGS sequence"/>
</dbReference>
<feature type="region of interest" description="Disordered" evidence="1">
    <location>
        <begin position="92"/>
        <end position="113"/>
    </location>
</feature>
<keyword evidence="2" id="KW-1133">Transmembrane helix</keyword>
<dbReference type="PANTHER" id="PTHR34219">
    <property type="entry name" value="IRON-REGULATED INNER MEMBRANE PROTEIN-RELATED"/>
    <property type="match status" value="1"/>
</dbReference>
<feature type="transmembrane region" description="Helical" evidence="2">
    <location>
        <begin position="438"/>
        <end position="457"/>
    </location>
</feature>
<keyword evidence="4" id="KW-1185">Reference proteome</keyword>
<organism evidence="3 4">
    <name type="scientific">Duganella guangzhouensis</name>
    <dbReference type="NCBI Taxonomy" id="2666084"/>
    <lineage>
        <taxon>Bacteria</taxon>
        <taxon>Pseudomonadati</taxon>
        <taxon>Pseudomonadota</taxon>
        <taxon>Betaproteobacteria</taxon>
        <taxon>Burkholderiales</taxon>
        <taxon>Oxalobacteraceae</taxon>
        <taxon>Telluria group</taxon>
        <taxon>Duganella</taxon>
    </lineage>
</organism>
<sequence>MKEGFRQSMAWLHTWSGLLVGWVLFLVFAGGTASYFRNEITLWMKPELHQVAPVKVEQGVAIDHAQQLLQRRADASPRWFISLPSEREPTVRATWAPAPSPTPEQAKPRGRRRFESASIDPATGQEVSAARETRGGEFFYRLHFDLHYMPVIWARWIVGICAMCMLVAIISGIVTHKRIFKDFFTFRPNKGQRSWLDAHNATAVLALPYHLMITYTGLVTLMFLYLPSGIDKVYAGKTDAFYADLNGGPDADVKASGKAAPLTALAPLVAQASQHWGGASVGRVVVDHPGDSVATVTLTQQEGHAISSSLPTLTFNGVTGALLTETDKSGAAVETRGVMYGLHIGRFASPLLRALFFLSGLAGCAMVATGVLLWAVKERPKHLKARAGRIGFGLRLVDGLNLGGIAGLLIAFGVYFWANRLLPVGLAQRPELEIQCFFTAWGIAAVLALAFPLRWMWRIQLAIAGLLLVLLPVLNPLSGGAGLFTSVAAGLWPVAGFDLVTLLLGCGLLFACKRLGGAKAAAKVKMAKVAA</sequence>
<evidence type="ECO:0000256" key="2">
    <source>
        <dbReference type="SAM" id="Phobius"/>
    </source>
</evidence>
<feature type="transmembrane region" description="Helical" evidence="2">
    <location>
        <begin position="203"/>
        <end position="226"/>
    </location>
</feature>
<dbReference type="PANTHER" id="PTHR34219:SF4">
    <property type="entry name" value="PEPSY DOMAIN-CONTAINING PROTEIN"/>
    <property type="match status" value="1"/>
</dbReference>
<gene>
    <name evidence="3" type="ORF">GJ699_18765</name>
</gene>